<name>A0A1Q4V8W7_9ACTN</name>
<dbReference type="Proteomes" id="UP000186455">
    <property type="component" value="Unassembled WGS sequence"/>
</dbReference>
<keyword evidence="2" id="KW-0813">Transport</keyword>
<dbReference type="FunFam" id="3.40.50.300:FF:000221">
    <property type="entry name" value="Multidrug ABC transporter ATP-binding protein"/>
    <property type="match status" value="1"/>
</dbReference>
<dbReference type="GO" id="GO:0005886">
    <property type="term" value="C:plasma membrane"/>
    <property type="evidence" value="ECO:0007669"/>
    <property type="project" value="UniProtKB-SubCell"/>
</dbReference>
<protein>
    <recommendedName>
        <fullName evidence="16">ABC transporter</fullName>
    </recommendedName>
</protein>
<keyword evidence="4" id="KW-0997">Cell inner membrane</keyword>
<keyword evidence="3" id="KW-1003">Cell membrane</keyword>
<feature type="transmembrane region" description="Helical" evidence="11">
    <location>
        <begin position="286"/>
        <end position="307"/>
    </location>
</feature>
<dbReference type="SUPFAM" id="SSF52540">
    <property type="entry name" value="P-loop containing nucleoside triphosphate hydrolases"/>
    <property type="match status" value="1"/>
</dbReference>
<evidence type="ECO:0000256" key="8">
    <source>
        <dbReference type="ARBA" id="ARBA00022989"/>
    </source>
</evidence>
<feature type="transmembrane region" description="Helical" evidence="11">
    <location>
        <begin position="251"/>
        <end position="274"/>
    </location>
</feature>
<evidence type="ECO:0008006" key="16">
    <source>
        <dbReference type="Google" id="ProtNLM"/>
    </source>
</evidence>
<feature type="domain" description="ABC transmembrane type-1" evidence="13">
    <location>
        <begin position="24"/>
        <end position="309"/>
    </location>
</feature>
<evidence type="ECO:0000313" key="15">
    <source>
        <dbReference type="Proteomes" id="UP000186455"/>
    </source>
</evidence>
<evidence type="ECO:0000256" key="5">
    <source>
        <dbReference type="ARBA" id="ARBA00022692"/>
    </source>
</evidence>
<dbReference type="SUPFAM" id="SSF90123">
    <property type="entry name" value="ABC transporter transmembrane region"/>
    <property type="match status" value="1"/>
</dbReference>
<evidence type="ECO:0000256" key="6">
    <source>
        <dbReference type="ARBA" id="ARBA00022741"/>
    </source>
</evidence>
<dbReference type="SMART" id="SM00382">
    <property type="entry name" value="AAA"/>
    <property type="match status" value="1"/>
</dbReference>
<keyword evidence="9 11" id="KW-0472">Membrane</keyword>
<comment type="subcellular location">
    <subcellularLocation>
        <location evidence="1">Cell inner membrane</location>
        <topology evidence="1">Multi-pass membrane protein</topology>
    </subcellularLocation>
</comment>
<comment type="similarity">
    <text evidence="10">Belongs to the ABC transporter superfamily. Siderophore-Fe(3+) uptake transporter (SIUT) (TC 3.A.1.21) family.</text>
</comment>
<accession>A0A1Q4V8W7</accession>
<feature type="transmembrane region" description="Helical" evidence="11">
    <location>
        <begin position="23"/>
        <end position="47"/>
    </location>
</feature>
<proteinExistence type="inferred from homology"/>
<reference evidence="14 15" key="1">
    <citation type="submission" date="2015-06" db="EMBL/GenBank/DDBJ databases">
        <title>Cloning and characterization of the uncialamcin biosynthetic gene cluster.</title>
        <authorList>
            <person name="Yan X."/>
            <person name="Huang T."/>
            <person name="Ge H."/>
            <person name="Shen B."/>
        </authorList>
    </citation>
    <scope>NUCLEOTIDE SEQUENCE [LARGE SCALE GENOMIC DNA]</scope>
    <source>
        <strain evidence="14 15">DCA2648</strain>
    </source>
</reference>
<evidence type="ECO:0000256" key="11">
    <source>
        <dbReference type="SAM" id="Phobius"/>
    </source>
</evidence>
<dbReference type="GO" id="GO:0140359">
    <property type="term" value="F:ABC-type transporter activity"/>
    <property type="evidence" value="ECO:0007669"/>
    <property type="project" value="InterPro"/>
</dbReference>
<feature type="transmembrane region" description="Helical" evidence="11">
    <location>
        <begin position="59"/>
        <end position="78"/>
    </location>
</feature>
<keyword evidence="6" id="KW-0547">Nucleotide-binding</keyword>
<feature type="domain" description="ABC transporter" evidence="12">
    <location>
        <begin position="340"/>
        <end position="573"/>
    </location>
</feature>
<keyword evidence="5 11" id="KW-0812">Transmembrane</keyword>
<comment type="caution">
    <text evidence="14">The sequence shown here is derived from an EMBL/GenBank/DDBJ whole genome shotgun (WGS) entry which is preliminary data.</text>
</comment>
<dbReference type="Pfam" id="PF00664">
    <property type="entry name" value="ABC_membrane"/>
    <property type="match status" value="1"/>
</dbReference>
<evidence type="ECO:0000313" key="14">
    <source>
        <dbReference type="EMBL" id="OKH94180.1"/>
    </source>
</evidence>
<dbReference type="InterPro" id="IPR003593">
    <property type="entry name" value="AAA+_ATPase"/>
</dbReference>
<dbReference type="Gene3D" id="3.40.50.300">
    <property type="entry name" value="P-loop containing nucleotide triphosphate hydrolases"/>
    <property type="match status" value="1"/>
</dbReference>
<dbReference type="InterPro" id="IPR039421">
    <property type="entry name" value="Type_1_exporter"/>
</dbReference>
<evidence type="ECO:0000256" key="7">
    <source>
        <dbReference type="ARBA" id="ARBA00022840"/>
    </source>
</evidence>
<dbReference type="RefSeq" id="WP_079184670.1">
    <property type="nucleotide sequence ID" value="NZ_JAPEPH010000002.1"/>
</dbReference>
<evidence type="ECO:0000256" key="1">
    <source>
        <dbReference type="ARBA" id="ARBA00004429"/>
    </source>
</evidence>
<keyword evidence="8 11" id="KW-1133">Transmembrane helix</keyword>
<dbReference type="PROSITE" id="PS50893">
    <property type="entry name" value="ABC_TRANSPORTER_2"/>
    <property type="match status" value="1"/>
</dbReference>
<keyword evidence="7" id="KW-0067">ATP-binding</keyword>
<dbReference type="STRING" id="1048205.AB852_16380"/>
<organism evidence="14 15">
    <name type="scientific">Streptomyces uncialis</name>
    <dbReference type="NCBI Taxonomy" id="1048205"/>
    <lineage>
        <taxon>Bacteria</taxon>
        <taxon>Bacillati</taxon>
        <taxon>Actinomycetota</taxon>
        <taxon>Actinomycetes</taxon>
        <taxon>Kitasatosporales</taxon>
        <taxon>Streptomycetaceae</taxon>
        <taxon>Streptomyces</taxon>
    </lineage>
</organism>
<evidence type="ECO:0000259" key="12">
    <source>
        <dbReference type="PROSITE" id="PS50893"/>
    </source>
</evidence>
<dbReference type="InterPro" id="IPR011527">
    <property type="entry name" value="ABC1_TM_dom"/>
</dbReference>
<dbReference type="InterPro" id="IPR036640">
    <property type="entry name" value="ABC1_TM_sf"/>
</dbReference>
<keyword evidence="15" id="KW-1185">Reference proteome</keyword>
<dbReference type="InterPro" id="IPR027417">
    <property type="entry name" value="P-loop_NTPase"/>
</dbReference>
<evidence type="ECO:0000259" key="13">
    <source>
        <dbReference type="PROSITE" id="PS50929"/>
    </source>
</evidence>
<gene>
    <name evidence="14" type="ORF">AB852_16380</name>
</gene>
<sequence>MSDQPGGPPATLGELLAPVRPRIVTATALSVLAALAGLVPFAAVYPLALELSEAAPDRATVWTVVAVTLGAVAVQFLCNGAAVAISHRADTTLQTLLRRAMAERLSKAPLGWIGRQGSGKVKATLQDDVEDMHYLIAHALPDLAVAVAAPVAAALCLATVDWRLTLVCLIGIPLYYAGYRAATRAAGSRMGAIGAAMGRLNSAVVEFVQGIAVVKAFGQAHRAHARFATAADNYLETFSSAMRPILRIQSLSGAVVSPVTTLLVVALAGTLFVGQGWTAPIDLVPFLTLGLGLTAPVLTLGLAGGTLRTARAAAGRVGELLAVEPLPETATPLRPDGHQVEFRDVTFGYDSAAPVLRDISAVLPEGTVTALVGPSGAGKSTLAALALRFADPQRGQVLIGGTDVRDIPSADLYRYVGFVLQDARFLRASVADNLRLAAPDATDTDLAHAARAAGVHERIQQLPRGYDSVIGEDARLSGGETQRLAIARVLLADTPVVVLDEATAHADPESEAAVQKALSTMIAGRTVLVIAHRLGSVATADRIVALDEGRIAEQGTHDELLALGGLYARLWATERQHIDAADAARTEVAR</sequence>
<dbReference type="Pfam" id="PF00005">
    <property type="entry name" value="ABC_tran"/>
    <property type="match status" value="1"/>
</dbReference>
<dbReference type="InterPro" id="IPR003439">
    <property type="entry name" value="ABC_transporter-like_ATP-bd"/>
</dbReference>
<evidence type="ECO:0000256" key="3">
    <source>
        <dbReference type="ARBA" id="ARBA00022475"/>
    </source>
</evidence>
<evidence type="ECO:0000256" key="2">
    <source>
        <dbReference type="ARBA" id="ARBA00022448"/>
    </source>
</evidence>
<dbReference type="PROSITE" id="PS50929">
    <property type="entry name" value="ABC_TM1F"/>
    <property type="match status" value="1"/>
</dbReference>
<dbReference type="Gene3D" id="1.20.1560.10">
    <property type="entry name" value="ABC transporter type 1, transmembrane domain"/>
    <property type="match status" value="1"/>
</dbReference>
<dbReference type="GO" id="GO:0016887">
    <property type="term" value="F:ATP hydrolysis activity"/>
    <property type="evidence" value="ECO:0007669"/>
    <property type="project" value="InterPro"/>
</dbReference>
<dbReference type="PANTHER" id="PTHR24221:SF590">
    <property type="entry name" value="COMPONENT LINKED WITH THE ASSEMBLY OF CYTOCHROME' TRANSPORT TRANSMEMBRANE ATP-BINDING PROTEIN ABC TRANSPORTER CYDD-RELATED"/>
    <property type="match status" value="1"/>
</dbReference>
<dbReference type="PANTHER" id="PTHR24221">
    <property type="entry name" value="ATP-BINDING CASSETTE SUB-FAMILY B"/>
    <property type="match status" value="1"/>
</dbReference>
<evidence type="ECO:0000256" key="10">
    <source>
        <dbReference type="ARBA" id="ARBA00023455"/>
    </source>
</evidence>
<dbReference type="EMBL" id="LFBV01000003">
    <property type="protein sequence ID" value="OKH94180.1"/>
    <property type="molecule type" value="Genomic_DNA"/>
</dbReference>
<evidence type="ECO:0000256" key="9">
    <source>
        <dbReference type="ARBA" id="ARBA00023136"/>
    </source>
</evidence>
<evidence type="ECO:0000256" key="4">
    <source>
        <dbReference type="ARBA" id="ARBA00022519"/>
    </source>
</evidence>
<dbReference type="GO" id="GO:0005524">
    <property type="term" value="F:ATP binding"/>
    <property type="evidence" value="ECO:0007669"/>
    <property type="project" value="UniProtKB-KW"/>
</dbReference>
<dbReference type="AlphaFoldDB" id="A0A1Q4V8W7"/>